<evidence type="ECO:0000313" key="2">
    <source>
        <dbReference type="EMBL" id="KYO40003.1"/>
    </source>
</evidence>
<keyword evidence="3" id="KW-1185">Reference proteome</keyword>
<proteinExistence type="predicted"/>
<organism evidence="2 3">
    <name type="scientific">Alligator mississippiensis</name>
    <name type="common">American alligator</name>
    <dbReference type="NCBI Taxonomy" id="8496"/>
    <lineage>
        <taxon>Eukaryota</taxon>
        <taxon>Metazoa</taxon>
        <taxon>Chordata</taxon>
        <taxon>Craniata</taxon>
        <taxon>Vertebrata</taxon>
        <taxon>Euteleostomi</taxon>
        <taxon>Archelosauria</taxon>
        <taxon>Archosauria</taxon>
        <taxon>Crocodylia</taxon>
        <taxon>Alligatoridae</taxon>
        <taxon>Alligatorinae</taxon>
        <taxon>Alligator</taxon>
    </lineage>
</organism>
<evidence type="ECO:0000256" key="1">
    <source>
        <dbReference type="SAM" id="MobiDB-lite"/>
    </source>
</evidence>
<feature type="compositionally biased region" description="Basic and acidic residues" evidence="1">
    <location>
        <begin position="100"/>
        <end position="115"/>
    </location>
</feature>
<comment type="caution">
    <text evidence="2">The sequence shown here is derived from an EMBL/GenBank/DDBJ whole genome shotgun (WGS) entry which is preliminary data.</text>
</comment>
<reference evidence="2 3" key="1">
    <citation type="journal article" date="2012" name="Genome Biol.">
        <title>Sequencing three crocodilian genomes to illuminate the evolution of archosaurs and amniotes.</title>
        <authorList>
            <person name="St John J.A."/>
            <person name="Braun E.L."/>
            <person name="Isberg S.R."/>
            <person name="Miles L.G."/>
            <person name="Chong A.Y."/>
            <person name="Gongora J."/>
            <person name="Dalzell P."/>
            <person name="Moran C."/>
            <person name="Bed'hom B."/>
            <person name="Abzhanov A."/>
            <person name="Burgess S.C."/>
            <person name="Cooksey A.M."/>
            <person name="Castoe T.A."/>
            <person name="Crawford N.G."/>
            <person name="Densmore L.D."/>
            <person name="Drew J.C."/>
            <person name="Edwards S.V."/>
            <person name="Faircloth B.C."/>
            <person name="Fujita M.K."/>
            <person name="Greenwold M.J."/>
            <person name="Hoffmann F.G."/>
            <person name="Howard J.M."/>
            <person name="Iguchi T."/>
            <person name="Janes D.E."/>
            <person name="Khan S.Y."/>
            <person name="Kohno S."/>
            <person name="de Koning A.J."/>
            <person name="Lance S.L."/>
            <person name="McCarthy F.M."/>
            <person name="McCormack J.E."/>
            <person name="Merchant M.E."/>
            <person name="Peterson D.G."/>
            <person name="Pollock D.D."/>
            <person name="Pourmand N."/>
            <person name="Raney B.J."/>
            <person name="Roessler K.A."/>
            <person name="Sanford J.R."/>
            <person name="Sawyer R.H."/>
            <person name="Schmidt C.J."/>
            <person name="Triplett E.W."/>
            <person name="Tuberville T.D."/>
            <person name="Venegas-Anaya M."/>
            <person name="Howard J.T."/>
            <person name="Jarvis E.D."/>
            <person name="Guillette L.J.Jr."/>
            <person name="Glenn T.C."/>
            <person name="Green R.E."/>
            <person name="Ray D.A."/>
        </authorList>
    </citation>
    <scope>NUCLEOTIDE SEQUENCE [LARGE SCALE GENOMIC DNA]</scope>
    <source>
        <strain evidence="2">KSC_2009_1</strain>
    </source>
</reference>
<feature type="region of interest" description="Disordered" evidence="1">
    <location>
        <begin position="188"/>
        <end position="216"/>
    </location>
</feature>
<dbReference type="Proteomes" id="UP000050525">
    <property type="component" value="Unassembled WGS sequence"/>
</dbReference>
<protein>
    <submittedName>
        <fullName evidence="2">Uncharacterized protein</fullName>
    </submittedName>
</protein>
<accession>A0A151NTD3</accession>
<name>A0A151NTD3_ALLMI</name>
<gene>
    <name evidence="2" type="ORF">Y1Q_0012963</name>
</gene>
<dbReference type="AlphaFoldDB" id="A0A151NTD3"/>
<feature type="region of interest" description="Disordered" evidence="1">
    <location>
        <begin position="82"/>
        <end position="116"/>
    </location>
</feature>
<evidence type="ECO:0000313" key="3">
    <source>
        <dbReference type="Proteomes" id="UP000050525"/>
    </source>
</evidence>
<sequence length="239" mass="25774">MPVAKTSPRCLVKDSKQCIGLMPQAVPCSQGASCTGRGARDTERHLKSFLGQAPGAGWGRDFLLLPLLVPPAQVLYRSKVMKKKKNMGASRRPPPARPRQLRDLDERGDSGEAMERSGLGWCSRCWRGRLMAVGRSHGLSSRWPGLEQEAGLSAPQQAALGRGARSSPWRVGFGAQGKEDAVTVPVAQGQEQTQQPPATVGRDGDVALTPRPRSLDSSPRVMDAGLLLQFRKSLLSFGL</sequence>
<dbReference type="EMBL" id="AKHW03002106">
    <property type="protein sequence ID" value="KYO40003.1"/>
    <property type="molecule type" value="Genomic_DNA"/>
</dbReference>